<keyword evidence="8" id="KW-0804">Transcription</keyword>
<dbReference type="InterPro" id="IPR027417">
    <property type="entry name" value="P-loop_NTPase"/>
</dbReference>
<dbReference type="FunFam" id="3.40.50.10810:FF:000008">
    <property type="entry name" value="Chromatin structure-remodeling complex subunit snf21"/>
    <property type="match status" value="1"/>
</dbReference>
<dbReference type="GO" id="GO:0004386">
    <property type="term" value="F:helicase activity"/>
    <property type="evidence" value="ECO:0007669"/>
    <property type="project" value="UniProtKB-KW"/>
</dbReference>
<feature type="compositionally biased region" description="Low complexity" evidence="11">
    <location>
        <begin position="1610"/>
        <end position="1620"/>
    </location>
</feature>
<keyword evidence="18" id="KW-1185">Reference proteome</keyword>
<dbReference type="InterPro" id="IPR014012">
    <property type="entry name" value="HSA_dom"/>
</dbReference>
<dbReference type="InterPro" id="IPR014978">
    <property type="entry name" value="Gln-Leu-Gln_QLQ"/>
</dbReference>
<dbReference type="CDD" id="cd17996">
    <property type="entry name" value="DEXHc_SMARCA2_SMARCA4"/>
    <property type="match status" value="1"/>
</dbReference>
<dbReference type="SMART" id="SM00490">
    <property type="entry name" value="HELICc"/>
    <property type="match status" value="1"/>
</dbReference>
<proteinExistence type="predicted"/>
<dbReference type="PROSITE" id="PS00633">
    <property type="entry name" value="BROMODOMAIN_1"/>
    <property type="match status" value="1"/>
</dbReference>
<dbReference type="GO" id="GO:0005634">
    <property type="term" value="C:nucleus"/>
    <property type="evidence" value="ECO:0007669"/>
    <property type="project" value="UniProtKB-SubCell"/>
</dbReference>
<accession>C5E0V0</accession>
<comment type="subcellular location">
    <subcellularLocation>
        <location evidence="1">Nucleus</location>
    </subcellularLocation>
</comment>
<feature type="region of interest" description="Disordered" evidence="11">
    <location>
        <begin position="1324"/>
        <end position="1469"/>
    </location>
</feature>
<evidence type="ECO:0000256" key="1">
    <source>
        <dbReference type="ARBA" id="ARBA00004123"/>
    </source>
</evidence>
<evidence type="ECO:0000256" key="5">
    <source>
        <dbReference type="ARBA" id="ARBA00022840"/>
    </source>
</evidence>
<dbReference type="SMART" id="SM00487">
    <property type="entry name" value="DEXDc"/>
    <property type="match status" value="1"/>
</dbReference>
<dbReference type="SUPFAM" id="SSF47370">
    <property type="entry name" value="Bromodomain"/>
    <property type="match status" value="1"/>
</dbReference>
<dbReference type="InterPro" id="IPR000330">
    <property type="entry name" value="SNF2_N"/>
</dbReference>
<evidence type="ECO:0000256" key="8">
    <source>
        <dbReference type="ARBA" id="ARBA00023163"/>
    </source>
</evidence>
<dbReference type="GO" id="GO:0006302">
    <property type="term" value="P:double-strand break repair"/>
    <property type="evidence" value="ECO:0007669"/>
    <property type="project" value="UniProtKB-ARBA"/>
</dbReference>
<keyword evidence="4" id="KW-0347">Helicase</keyword>
<keyword evidence="6" id="KW-0805">Transcription regulation</keyword>
<dbReference type="InterPro" id="IPR001487">
    <property type="entry name" value="Bromodomain"/>
</dbReference>
<dbReference type="Gene3D" id="3.40.50.300">
    <property type="entry name" value="P-loop containing nucleotide triphosphate hydrolases"/>
    <property type="match status" value="1"/>
</dbReference>
<feature type="compositionally biased region" description="Polar residues" evidence="11">
    <location>
        <begin position="295"/>
        <end position="307"/>
    </location>
</feature>
<feature type="domain" description="HSA" evidence="15">
    <location>
        <begin position="542"/>
        <end position="618"/>
    </location>
</feature>
<dbReference type="Gene3D" id="1.20.920.10">
    <property type="entry name" value="Bromodomain-like"/>
    <property type="match status" value="1"/>
</dbReference>
<dbReference type="PROSITE" id="PS50014">
    <property type="entry name" value="BROMODOMAIN_2"/>
    <property type="match status" value="1"/>
</dbReference>
<feature type="region of interest" description="Disordered" evidence="11">
    <location>
        <begin position="194"/>
        <end position="240"/>
    </location>
</feature>
<organism evidence="17 18">
    <name type="scientific">Zygosaccharomyces rouxii (strain ATCC 2623 / CBS 732 / NBRC 1130 / NCYC 568 / NRRL Y-229)</name>
    <dbReference type="NCBI Taxonomy" id="559307"/>
    <lineage>
        <taxon>Eukaryota</taxon>
        <taxon>Fungi</taxon>
        <taxon>Dikarya</taxon>
        <taxon>Ascomycota</taxon>
        <taxon>Saccharomycotina</taxon>
        <taxon>Saccharomycetes</taxon>
        <taxon>Saccharomycetales</taxon>
        <taxon>Saccharomycetaceae</taxon>
        <taxon>Zygosaccharomyces</taxon>
    </lineage>
</organism>
<feature type="compositionally biased region" description="Basic residues" evidence="11">
    <location>
        <begin position="1337"/>
        <end position="1351"/>
    </location>
</feature>
<dbReference type="PROSITE" id="PS51204">
    <property type="entry name" value="HSA"/>
    <property type="match status" value="1"/>
</dbReference>
<name>C5E0V0_ZYGRC</name>
<evidence type="ECO:0000313" key="18">
    <source>
        <dbReference type="Proteomes" id="UP000008536"/>
    </source>
</evidence>
<dbReference type="PROSITE" id="PS51192">
    <property type="entry name" value="HELICASE_ATP_BIND_1"/>
    <property type="match status" value="1"/>
</dbReference>
<dbReference type="FunCoup" id="C5E0V0">
    <property type="interactions" value="2131"/>
</dbReference>
<dbReference type="KEGG" id="zro:ZYRO0G15796g"/>
<dbReference type="PROSITE" id="PS51194">
    <property type="entry name" value="HELICASE_CTER"/>
    <property type="match status" value="1"/>
</dbReference>
<dbReference type="InterPro" id="IPR038718">
    <property type="entry name" value="SNF2-like_sf"/>
</dbReference>
<dbReference type="CDD" id="cd22541">
    <property type="entry name" value="SP5_N"/>
    <property type="match status" value="1"/>
</dbReference>
<feature type="region of interest" description="Disordered" evidence="11">
    <location>
        <begin position="1610"/>
        <end position="1651"/>
    </location>
</feature>
<dbReference type="InterPro" id="IPR018359">
    <property type="entry name" value="Bromodomain_CS"/>
</dbReference>
<dbReference type="GO" id="GO:0016787">
    <property type="term" value="F:hydrolase activity"/>
    <property type="evidence" value="ECO:0007669"/>
    <property type="project" value="UniProtKB-KW"/>
</dbReference>
<keyword evidence="2" id="KW-0547">Nucleotide-binding</keyword>
<evidence type="ECO:0000256" key="9">
    <source>
        <dbReference type="ARBA" id="ARBA00023242"/>
    </source>
</evidence>
<dbReference type="SMART" id="SM00297">
    <property type="entry name" value="BROMO"/>
    <property type="match status" value="1"/>
</dbReference>
<dbReference type="InterPro" id="IPR029295">
    <property type="entry name" value="SnAC"/>
</dbReference>
<dbReference type="Pfam" id="PF00176">
    <property type="entry name" value="SNF2-rel_dom"/>
    <property type="match status" value="1"/>
</dbReference>
<dbReference type="Pfam" id="PF14619">
    <property type="entry name" value="SnAC"/>
    <property type="match status" value="1"/>
</dbReference>
<dbReference type="Gene3D" id="3.40.50.10810">
    <property type="entry name" value="Tandem AAA-ATPase domain"/>
    <property type="match status" value="1"/>
</dbReference>
<dbReference type="GO" id="GO:0006338">
    <property type="term" value="P:chromatin remodeling"/>
    <property type="evidence" value="ECO:0007669"/>
    <property type="project" value="UniProtKB-ARBA"/>
</dbReference>
<dbReference type="EMBL" id="CU928179">
    <property type="protein sequence ID" value="CAR29734.1"/>
    <property type="molecule type" value="Genomic_DNA"/>
</dbReference>
<feature type="compositionally biased region" description="Low complexity" evidence="11">
    <location>
        <begin position="106"/>
        <end position="127"/>
    </location>
</feature>
<dbReference type="HOGENOM" id="CLU_000315_15_2_1"/>
<dbReference type="SMART" id="SM00951">
    <property type="entry name" value="QLQ"/>
    <property type="match status" value="1"/>
</dbReference>
<evidence type="ECO:0000256" key="7">
    <source>
        <dbReference type="ARBA" id="ARBA00023117"/>
    </source>
</evidence>
<feature type="compositionally biased region" description="Low complexity" evidence="11">
    <location>
        <begin position="52"/>
        <end position="79"/>
    </location>
</feature>
<dbReference type="PROSITE" id="PS51666">
    <property type="entry name" value="QLQ"/>
    <property type="match status" value="1"/>
</dbReference>
<keyword evidence="3" id="KW-0378">Hydrolase</keyword>
<dbReference type="PANTHER" id="PTHR10799">
    <property type="entry name" value="SNF2/RAD54 HELICASE FAMILY"/>
    <property type="match status" value="1"/>
</dbReference>
<dbReference type="GO" id="GO:0005524">
    <property type="term" value="F:ATP binding"/>
    <property type="evidence" value="ECO:0007669"/>
    <property type="project" value="UniProtKB-KW"/>
</dbReference>
<dbReference type="InterPro" id="IPR001650">
    <property type="entry name" value="Helicase_C-like"/>
</dbReference>
<dbReference type="SUPFAM" id="SSF52540">
    <property type="entry name" value="P-loop containing nucleoside triphosphate hydrolases"/>
    <property type="match status" value="2"/>
</dbReference>
<feature type="compositionally biased region" description="Polar residues" evidence="11">
    <location>
        <begin position="334"/>
        <end position="347"/>
    </location>
</feature>
<feature type="compositionally biased region" description="Basic residues" evidence="11">
    <location>
        <begin position="1422"/>
        <end position="1451"/>
    </location>
</feature>
<dbReference type="InParanoid" id="C5E0V0"/>
<evidence type="ECO:0000256" key="4">
    <source>
        <dbReference type="ARBA" id="ARBA00022806"/>
    </source>
</evidence>
<evidence type="ECO:0000259" key="12">
    <source>
        <dbReference type="PROSITE" id="PS50014"/>
    </source>
</evidence>
<evidence type="ECO:0000313" key="17">
    <source>
        <dbReference type="EMBL" id="CAR29734.1"/>
    </source>
</evidence>
<evidence type="ECO:0000256" key="2">
    <source>
        <dbReference type="ARBA" id="ARBA00022741"/>
    </source>
</evidence>
<dbReference type="InterPro" id="IPR049730">
    <property type="entry name" value="SNF2/RAD54-like_C"/>
</dbReference>
<gene>
    <name evidence="17" type="ordered locus">ZYRO0G15796g</name>
</gene>
<evidence type="ECO:0000259" key="13">
    <source>
        <dbReference type="PROSITE" id="PS51192"/>
    </source>
</evidence>
<evidence type="ECO:0000256" key="11">
    <source>
        <dbReference type="SAM" id="MobiDB-lite"/>
    </source>
</evidence>
<feature type="domain" description="Helicase C-terminal" evidence="14">
    <location>
        <begin position="1042"/>
        <end position="1205"/>
    </location>
</feature>
<dbReference type="InterPro" id="IPR036427">
    <property type="entry name" value="Bromodomain-like_sf"/>
</dbReference>
<sequence>MNLEIPQRQFTKEEINRCYLRWQQLRNEHGENAPNVPEFIYFTKVLHVAAKQQQEQQQQHQHQHQQQQQQQQQPPQQQQVPYAMPSMQAMNQQRQASGTPQPIPLQQPRSGSPGISSSQSAPQGAQQTNGHNSHHSTIFTAEQSELLKAQITSLKSLVNQQPVSPECQNIIQQSVSSAPDFKKMLMALSEFVKKRQLQQQQNGPAQSPPPQQRQQQSPLPQQQQMQGPNPQQSPAPRQMTPQMANARLQQLQFQQQRQQQQLQRQQWQQQQQQQQLRNQQLQQQKERILKAQMSAAATPSGESNGTPNGIGGTPAGSLSTPGGDVQSKEEREQSLSNVGDQQPSQSDPVEPPKQQQQPQPQPQPQPQIPEEAKKPPKQQAPIPLSEFVEKTKEVGRVVDTDNPDLVVDSYDLPPTPNEMVDYQSLFPNAIKPKLTITPGLLPVGLDVHTAEEIYQTLIALNLDTSVDDCLAKVLDESVSDELKDQCIYDYYALQLLPLQKAVRGHVLQFLWYQSSLLTNTHPNFLSKIRNINVQDALLTGELYKKHESLQYEKKRVEKIKKLEAVRTSCVDLYNKRLDNRTKRVKFGHKLIGIHANIEKEEQKRAERKAKERLMALKANDEEAYIKLLDQTKDTRITHLLRQTNAFLDSLTRAVKDQQEYTRDMIDSHLKEDSEDHDIVSTMNDDDDEESSNVDYYNVAHRIQEDIKEQPSILIGGQLKEYQMKGLQWMVSLFNNHLNGILADEMGLGKTIQTISLLTYLYEKKNIKGPFLVIVPLSTLTNWSSEFEKWAPILRTIAYKGSPNERKAKQAIIKSGEFDVVITTFEYVIKEKSVLSKPKWVHMIIDEGHRMKNTQSKLSLTLNNFYHSDYRLILTGTPLQNNLPELWALLNFVLPKIFNSVKSFDEWFNTPFSSAGGQDKIELSEEEMLLVIRRLHKVLRPFLLRRLKKDVERELPDKVERVIKCKMSALQSVMYQQMLKHRRLFIGDQTNKKMVGLRGFNNQIMQLKKICNHPFVFEAVEDQINPTRETNAAIWRVAGKLELLERVLPKLKATGHRVLIFFQMTQIMDIMEDFLRYIDIKYLRLDGHTKSDERSELLSLFNDEEAGYFCFILSTRAGGLGLNLQTADTVIIFDTDWNPHQDLQAQDRAHRIGQKNEVKILRLITQNSVEEVILEKAHKKLDIDGKVIQAGKFDNKSTSEEQEALLRSLLDAEDERRRRREMGLDEEEEIDDNEINEILARDDDELIKFAEIDAEKSRKALEMGITTRLMESNELPEIYHQNLDIELEREDSETVAYGGRGTRERKTMAYNDNMSEEQWLKQFEVSDEEDADGESSGFKRRKAGKSRFGTKKLKVEDGNGEAASGDQTPTSSIEPLAERETSAVDEPPLPDGPTTLEEPVEDATMALSPTLPVTAGKTTSKSTRGRGRGRGRKTTAGRVRSTRGRGRGRPPKPKAGLEYVRDPSATTEPQDVRIKVSEEARELYNYALEYTSDDEARLSDIFLEKPPKELFPDYYQLIKYPIAFETINSAIESFSYDSLKQVLEDFHLIFLNARIYNTEDSLVYINSVELEQVVTDKYREMTGDDRLLDFSKFEESFATKPLNLAQVLPEDSAAADVASDSPTVDGTKMDTIEPSETPHSVEPNDGGGSSST</sequence>
<dbReference type="GO" id="GO:0006366">
    <property type="term" value="P:transcription by RNA polymerase II"/>
    <property type="evidence" value="ECO:0007669"/>
    <property type="project" value="UniProtKB-ARBA"/>
</dbReference>
<dbReference type="Pfam" id="PF00271">
    <property type="entry name" value="Helicase_C"/>
    <property type="match status" value="1"/>
</dbReference>
<feature type="compositionally biased region" description="Polar residues" evidence="11">
    <location>
        <begin position="88"/>
        <end position="100"/>
    </location>
</feature>
<feature type="domain" description="Bromo" evidence="12">
    <location>
        <begin position="1493"/>
        <end position="1563"/>
    </location>
</feature>
<dbReference type="GO" id="GO:0042393">
    <property type="term" value="F:histone binding"/>
    <property type="evidence" value="ECO:0007669"/>
    <property type="project" value="InterPro"/>
</dbReference>
<dbReference type="Gene3D" id="1.20.5.170">
    <property type="match status" value="1"/>
</dbReference>
<evidence type="ECO:0000256" key="10">
    <source>
        <dbReference type="PROSITE-ProRule" id="PRU00035"/>
    </source>
</evidence>
<keyword evidence="9" id="KW-0539">Nucleus</keyword>
<feature type="domain" description="QLQ" evidence="16">
    <location>
        <begin position="138"/>
        <end position="173"/>
    </location>
</feature>
<feature type="compositionally biased region" description="Low complexity" evidence="11">
    <location>
        <begin position="212"/>
        <end position="234"/>
    </location>
</feature>
<evidence type="ECO:0000259" key="16">
    <source>
        <dbReference type="PROSITE" id="PS51666"/>
    </source>
</evidence>
<evidence type="ECO:0000259" key="14">
    <source>
        <dbReference type="PROSITE" id="PS51194"/>
    </source>
</evidence>
<reference evidence="17 18" key="1">
    <citation type="journal article" date="2009" name="Genome Res.">
        <title>Comparative genomics of protoploid Saccharomycetaceae.</title>
        <authorList>
            <consortium name="The Genolevures Consortium"/>
            <person name="Souciet J.-L."/>
            <person name="Dujon B."/>
            <person name="Gaillardin C."/>
            <person name="Johnston M."/>
            <person name="Baret P.V."/>
            <person name="Cliften P."/>
            <person name="Sherman D.J."/>
            <person name="Weissenbach J."/>
            <person name="Westhof E."/>
            <person name="Wincker P."/>
            <person name="Jubin C."/>
            <person name="Poulain J."/>
            <person name="Barbe V."/>
            <person name="Segurens B."/>
            <person name="Artiguenave F."/>
            <person name="Anthouard V."/>
            <person name="Vacherie B."/>
            <person name="Val M.-E."/>
            <person name="Fulton R.S."/>
            <person name="Minx P."/>
            <person name="Wilson R."/>
            <person name="Durrens P."/>
            <person name="Jean G."/>
            <person name="Marck C."/>
            <person name="Martin T."/>
            <person name="Nikolski M."/>
            <person name="Rolland T."/>
            <person name="Seret M.-L."/>
            <person name="Casaregola S."/>
            <person name="Despons L."/>
            <person name="Fairhead C."/>
            <person name="Fischer G."/>
            <person name="Lafontaine I."/>
            <person name="Leh V."/>
            <person name="Lemaire M."/>
            <person name="de Montigny J."/>
            <person name="Neuveglise C."/>
            <person name="Thierry A."/>
            <person name="Blanc-Lenfle I."/>
            <person name="Bleykasten C."/>
            <person name="Diffels J."/>
            <person name="Fritsch E."/>
            <person name="Frangeul L."/>
            <person name="Goeffon A."/>
            <person name="Jauniaux N."/>
            <person name="Kachouri-Lafond R."/>
            <person name="Payen C."/>
            <person name="Potier S."/>
            <person name="Pribylova L."/>
            <person name="Ozanne C."/>
            <person name="Richard G.-F."/>
            <person name="Sacerdot C."/>
            <person name="Straub M.-L."/>
            <person name="Talla E."/>
        </authorList>
    </citation>
    <scope>NUCLEOTIDE SEQUENCE [LARGE SCALE GENOMIC DNA]</scope>
    <source>
        <strain evidence="17 18">ATCC 2623 / CBS 732 / BCRC 21506 / NBRC 1130 / NCYC 568 / NRRL Y-229</strain>
    </source>
</reference>
<keyword evidence="5" id="KW-0067">ATP-binding</keyword>
<dbReference type="CDD" id="cd18793">
    <property type="entry name" value="SF2_C_SNF"/>
    <property type="match status" value="1"/>
</dbReference>
<feature type="region of interest" description="Disordered" evidence="11">
    <location>
        <begin position="285"/>
        <end position="381"/>
    </location>
</feature>
<feature type="region of interest" description="Disordered" evidence="11">
    <location>
        <begin position="52"/>
        <end position="135"/>
    </location>
</feature>
<dbReference type="Pfam" id="PF00439">
    <property type="entry name" value="Bromodomain"/>
    <property type="match status" value="1"/>
</dbReference>
<dbReference type="InterPro" id="IPR014001">
    <property type="entry name" value="Helicase_ATP-bd"/>
</dbReference>
<evidence type="ECO:0000259" key="15">
    <source>
        <dbReference type="PROSITE" id="PS51204"/>
    </source>
</evidence>
<dbReference type="STRING" id="559307.C5E0V0"/>
<dbReference type="GO" id="GO:0140008">
    <property type="term" value="F:histone H4 reader activity"/>
    <property type="evidence" value="ECO:0007669"/>
    <property type="project" value="UniProtKB-ARBA"/>
</dbReference>
<evidence type="ECO:0000256" key="3">
    <source>
        <dbReference type="ARBA" id="ARBA00022801"/>
    </source>
</evidence>
<protein>
    <submittedName>
        <fullName evidence="17">ZYRO0G15796p</fullName>
    </submittedName>
</protein>
<dbReference type="PRINTS" id="PR00503">
    <property type="entry name" value="BROMODOMAIN"/>
</dbReference>
<evidence type="ECO:0000256" key="6">
    <source>
        <dbReference type="ARBA" id="ARBA00023015"/>
    </source>
</evidence>
<feature type="domain" description="Helicase ATP-binding" evidence="13">
    <location>
        <begin position="730"/>
        <end position="895"/>
    </location>
</feature>
<dbReference type="GO" id="GO:0006355">
    <property type="term" value="P:regulation of DNA-templated transcription"/>
    <property type="evidence" value="ECO:0007669"/>
    <property type="project" value="InterPro"/>
</dbReference>
<keyword evidence="7 10" id="KW-0103">Bromodomain</keyword>
<dbReference type="SMART" id="SM01314">
    <property type="entry name" value="SnAC"/>
    <property type="match status" value="1"/>
</dbReference>
<dbReference type="FunFam" id="3.40.50.300:FF:000843">
    <property type="entry name" value="Chromatin structure-remodeling complex subunit snf21"/>
    <property type="match status" value="1"/>
</dbReference>
<dbReference type="Proteomes" id="UP000008536">
    <property type="component" value="Chromosome G"/>
</dbReference>